<dbReference type="Proteomes" id="UP000001056">
    <property type="component" value="Unassembled WGS sequence"/>
</dbReference>
<reference evidence="2" key="1">
    <citation type="journal article" date="2015" name="Genome Announc.">
        <title>Draft genome sequence of the cellulolytic fungus Chaetomium globosum.</title>
        <authorList>
            <person name="Cuomo C.A."/>
            <person name="Untereiner W.A."/>
            <person name="Ma L.-J."/>
            <person name="Grabherr M."/>
            <person name="Birren B.W."/>
        </authorList>
    </citation>
    <scope>NUCLEOTIDE SEQUENCE [LARGE SCALE GENOMIC DNA]</scope>
    <source>
        <strain evidence="2">ATCC 6205 / CBS 148.51 / DSM 1962 / NBRC 6347 / NRRL 1970</strain>
    </source>
</reference>
<dbReference type="HOGENOM" id="CLU_2704593_0_0_1"/>
<dbReference type="VEuPathDB" id="FungiDB:CHGG_01060"/>
<proteinExistence type="predicted"/>
<evidence type="ECO:0000313" key="2">
    <source>
        <dbReference type="Proteomes" id="UP000001056"/>
    </source>
</evidence>
<accession>Q2HFE4</accession>
<dbReference type="EMBL" id="CH408029">
    <property type="protein sequence ID" value="EAQ92825.1"/>
    <property type="molecule type" value="Genomic_DNA"/>
</dbReference>
<dbReference type="GeneID" id="4386496"/>
<name>Q2HFE4_CHAGB</name>
<gene>
    <name evidence="1" type="ORF">CHGG_01060</name>
</gene>
<dbReference type="AlphaFoldDB" id="Q2HFE4"/>
<organism evidence="1 2">
    <name type="scientific">Chaetomium globosum (strain ATCC 6205 / CBS 148.51 / DSM 1962 / NBRC 6347 / NRRL 1970)</name>
    <name type="common">Soil fungus</name>
    <dbReference type="NCBI Taxonomy" id="306901"/>
    <lineage>
        <taxon>Eukaryota</taxon>
        <taxon>Fungi</taxon>
        <taxon>Dikarya</taxon>
        <taxon>Ascomycota</taxon>
        <taxon>Pezizomycotina</taxon>
        <taxon>Sordariomycetes</taxon>
        <taxon>Sordariomycetidae</taxon>
        <taxon>Sordariales</taxon>
        <taxon>Chaetomiaceae</taxon>
        <taxon>Chaetomium</taxon>
    </lineage>
</organism>
<dbReference type="InParanoid" id="Q2HFE4"/>
<keyword evidence="2" id="KW-1185">Reference proteome</keyword>
<protein>
    <submittedName>
        <fullName evidence="1">Uncharacterized protein</fullName>
    </submittedName>
</protein>
<sequence>MGFALAEGEISSLMANYSQDYLGSYRSMPGLPELQPALQDPPLSDWTWLSREAFQVPIHGLISRLIDRDVNIK</sequence>
<evidence type="ECO:0000313" key="1">
    <source>
        <dbReference type="EMBL" id="EAQ92825.1"/>
    </source>
</evidence>
<dbReference type="RefSeq" id="XP_001220281.1">
    <property type="nucleotide sequence ID" value="XM_001220280.1"/>
</dbReference>